<dbReference type="AlphaFoldDB" id="A0A4Z1BH35"/>
<proteinExistence type="predicted"/>
<dbReference type="InterPro" id="IPR042099">
    <property type="entry name" value="ANL_N_sf"/>
</dbReference>
<evidence type="ECO:0000313" key="2">
    <source>
        <dbReference type="EMBL" id="TGN26967.1"/>
    </source>
</evidence>
<comment type="caution">
    <text evidence="2">The sequence shown here is derived from an EMBL/GenBank/DDBJ whole genome shotgun (WGS) entry which is preliminary data.</text>
</comment>
<name>A0A4Z1BH35_9STAP</name>
<dbReference type="GO" id="GO:0008218">
    <property type="term" value="P:bioluminescence"/>
    <property type="evidence" value="ECO:0007669"/>
    <property type="project" value="InterPro"/>
</dbReference>
<gene>
    <name evidence="2" type="ORF">E2558_08305</name>
</gene>
<feature type="domain" description="Acyl-protein synthetase LuxE" evidence="1">
    <location>
        <begin position="26"/>
        <end position="347"/>
    </location>
</feature>
<reference evidence="2 3" key="1">
    <citation type="submission" date="2019-04" db="EMBL/GenBank/DDBJ databases">
        <title>Genomic characterization of Staphylococcus petrasii strains.</title>
        <authorList>
            <person name="Vrbovska V."/>
            <person name="Kovarovic V."/>
            <person name="Maslanova I."/>
            <person name="Indrakova A."/>
            <person name="Petras P."/>
            <person name="Sedo O."/>
            <person name="Svec P."/>
            <person name="Fisarova L."/>
            <person name="Sedlacek I."/>
            <person name="Doskar J."/>
            <person name="Pantucek R."/>
        </authorList>
    </citation>
    <scope>NUCLEOTIDE SEQUENCE [LARGE SCALE GENOMIC DNA]</scope>
    <source>
        <strain evidence="2 3">CCM 8529</strain>
    </source>
</reference>
<evidence type="ECO:0000259" key="1">
    <source>
        <dbReference type="Pfam" id="PF04443"/>
    </source>
</evidence>
<keyword evidence="3" id="KW-1185">Reference proteome</keyword>
<dbReference type="EMBL" id="SRPJ01000003">
    <property type="protein sequence ID" value="TGN26967.1"/>
    <property type="molecule type" value="Genomic_DNA"/>
</dbReference>
<dbReference type="Proteomes" id="UP000297459">
    <property type="component" value="Unassembled WGS sequence"/>
</dbReference>
<keyword evidence="2" id="KW-0436">Ligase</keyword>
<accession>A0A4Z1BH35</accession>
<protein>
    <submittedName>
        <fullName evidence="2">Long-chain fatty acid--CoA ligase</fullName>
    </submittedName>
</protein>
<dbReference type="InterPro" id="IPR007534">
    <property type="entry name" value="LuxE"/>
</dbReference>
<evidence type="ECO:0000313" key="3">
    <source>
        <dbReference type="Proteomes" id="UP000297459"/>
    </source>
</evidence>
<dbReference type="GO" id="GO:0047474">
    <property type="term" value="F:long-chain fatty acid--protein ligase activity"/>
    <property type="evidence" value="ECO:0007669"/>
    <property type="project" value="InterPro"/>
</dbReference>
<dbReference type="Gene3D" id="3.40.50.12780">
    <property type="entry name" value="N-terminal domain of ligase-like"/>
    <property type="match status" value="1"/>
</dbReference>
<dbReference type="Pfam" id="PF04443">
    <property type="entry name" value="LuxE"/>
    <property type="match status" value="1"/>
</dbReference>
<sequence length="355" mass="40268">MTFDQIKQYIYQFIEYGSSNDFPTVALKLFEFQYNENHDYQKFCLSQGKTPQTVNDWKDIPAVPINAFKHATFSAIPPKEAQFVYMTSGTTSGIKGKNYHKDLDVYDLAMTSFFKKMFLSDCSKIEMAILFPTPQELPNSSLAHYLEVAKSTFGTVNSATYIDKNGIQYSELIKALRQSEAHKTPFALLGASYSIVHLIEYLEEHNLAFKLPVGSRVLDTGGYKNRSKELPQQEFYDKVSNLFNIPKDMCINMYGVTELSTQFYDKGNETSPSIKFAPHWCRSRVVNPMTMEDVAYNEKGILIHYDLANYNSVATIMMEDVGEPTQEGFILHGRTEGALAKGCSLAVEEFLNSKN</sequence>
<dbReference type="RefSeq" id="WP_126564731.1">
    <property type="nucleotide sequence ID" value="NZ_BMCY01000003.1"/>
</dbReference>
<organism evidence="2 3">
    <name type="scientific">Staphylococcus pragensis</name>
    <dbReference type="NCBI Taxonomy" id="1611836"/>
    <lineage>
        <taxon>Bacteria</taxon>
        <taxon>Bacillati</taxon>
        <taxon>Bacillota</taxon>
        <taxon>Bacilli</taxon>
        <taxon>Bacillales</taxon>
        <taxon>Staphylococcaceae</taxon>
        <taxon>Staphylococcus</taxon>
    </lineage>
</organism>